<dbReference type="Proteomes" id="UP001060085">
    <property type="component" value="Linkage Group LG04"/>
</dbReference>
<protein>
    <submittedName>
        <fullName evidence="1">Uncharacterized protein</fullName>
    </submittedName>
</protein>
<accession>A0ACC0B104</accession>
<sequence length="214" mass="23506">MPELDTDDLIMGSRLFPWKAVLMCLDSLRFSRYARNPHTQTVCKVLLFTLSCGFVDVNLVPRATLIPHSTAIVLVAGLGMEYHSHRWIYQEGMFVDGPSRTTSSSSYSLREIIPEREPIPAIDFLDSELVEGPVIPSIGLGASIKEDPSEPQSDLEMILEPEEVAPANVGDMGTFVAGSSLIAASLSPILPVEVREHDSCGYCLWREQQVEAAS</sequence>
<evidence type="ECO:0000313" key="1">
    <source>
        <dbReference type="EMBL" id="KAI5666303.1"/>
    </source>
</evidence>
<proteinExistence type="predicted"/>
<gene>
    <name evidence="1" type="ORF">M9H77_16156</name>
</gene>
<name>A0ACC0B104_CATRO</name>
<evidence type="ECO:0000313" key="2">
    <source>
        <dbReference type="Proteomes" id="UP001060085"/>
    </source>
</evidence>
<organism evidence="1 2">
    <name type="scientific">Catharanthus roseus</name>
    <name type="common">Madagascar periwinkle</name>
    <name type="synonym">Vinca rosea</name>
    <dbReference type="NCBI Taxonomy" id="4058"/>
    <lineage>
        <taxon>Eukaryota</taxon>
        <taxon>Viridiplantae</taxon>
        <taxon>Streptophyta</taxon>
        <taxon>Embryophyta</taxon>
        <taxon>Tracheophyta</taxon>
        <taxon>Spermatophyta</taxon>
        <taxon>Magnoliopsida</taxon>
        <taxon>eudicotyledons</taxon>
        <taxon>Gunneridae</taxon>
        <taxon>Pentapetalae</taxon>
        <taxon>asterids</taxon>
        <taxon>lamiids</taxon>
        <taxon>Gentianales</taxon>
        <taxon>Apocynaceae</taxon>
        <taxon>Rauvolfioideae</taxon>
        <taxon>Vinceae</taxon>
        <taxon>Catharanthinae</taxon>
        <taxon>Catharanthus</taxon>
    </lineage>
</organism>
<dbReference type="EMBL" id="CM044704">
    <property type="protein sequence ID" value="KAI5666303.1"/>
    <property type="molecule type" value="Genomic_DNA"/>
</dbReference>
<comment type="caution">
    <text evidence="1">The sequence shown here is derived from an EMBL/GenBank/DDBJ whole genome shotgun (WGS) entry which is preliminary data.</text>
</comment>
<reference evidence="2" key="1">
    <citation type="journal article" date="2023" name="Nat. Plants">
        <title>Single-cell RNA sequencing provides a high-resolution roadmap for understanding the multicellular compartmentation of specialized metabolism.</title>
        <authorList>
            <person name="Sun S."/>
            <person name="Shen X."/>
            <person name="Li Y."/>
            <person name="Li Y."/>
            <person name="Wang S."/>
            <person name="Li R."/>
            <person name="Zhang H."/>
            <person name="Shen G."/>
            <person name="Guo B."/>
            <person name="Wei J."/>
            <person name="Xu J."/>
            <person name="St-Pierre B."/>
            <person name="Chen S."/>
            <person name="Sun C."/>
        </authorList>
    </citation>
    <scope>NUCLEOTIDE SEQUENCE [LARGE SCALE GENOMIC DNA]</scope>
</reference>
<keyword evidence="2" id="KW-1185">Reference proteome</keyword>